<feature type="non-terminal residue" evidence="5">
    <location>
        <position position="1"/>
    </location>
</feature>
<proteinExistence type="inferred from homology"/>
<evidence type="ECO:0008006" key="7">
    <source>
        <dbReference type="Google" id="ProtNLM"/>
    </source>
</evidence>
<keyword evidence="6" id="KW-1185">Reference proteome</keyword>
<dbReference type="Proteomes" id="UP000708208">
    <property type="component" value="Unassembled WGS sequence"/>
</dbReference>
<dbReference type="GO" id="GO:0000723">
    <property type="term" value="P:telomere maintenance"/>
    <property type="evidence" value="ECO:0007669"/>
    <property type="project" value="TreeGrafter"/>
</dbReference>
<evidence type="ECO:0000256" key="2">
    <source>
        <dbReference type="ARBA" id="ARBA00005563"/>
    </source>
</evidence>
<dbReference type="PIRSF" id="PIRSF011312">
    <property type="entry name" value="Cell_cycle_HUS1"/>
    <property type="match status" value="1"/>
</dbReference>
<evidence type="ECO:0000256" key="1">
    <source>
        <dbReference type="ARBA" id="ARBA00004123"/>
    </source>
</evidence>
<dbReference type="OrthoDB" id="10063861at2759"/>
<comment type="caution">
    <text evidence="5">The sequence shown here is derived from an EMBL/GenBank/DDBJ whole genome shotgun (WGS) entry which is preliminary data.</text>
</comment>
<dbReference type="GO" id="GO:0031573">
    <property type="term" value="P:mitotic intra-S DNA damage checkpoint signaling"/>
    <property type="evidence" value="ECO:0007669"/>
    <property type="project" value="TreeGrafter"/>
</dbReference>
<gene>
    <name evidence="5" type="ORF">AFUS01_LOCUS25687</name>
</gene>
<dbReference type="PANTHER" id="PTHR12900:SF0">
    <property type="entry name" value="CHECKPOINT PROTEIN"/>
    <property type="match status" value="1"/>
</dbReference>
<comment type="similarity">
    <text evidence="2">Belongs to the HUS1 family.</text>
</comment>
<sequence length="191" mass="21557">MMASRLGSLKSSSSVISIKIKLTNRVLPCLSFEIESETERSNSVCLHDIPVTIITRSHWKEYQEPDLPEFNISLAMPELKSVRASLERIKSGGSRLSVVATPDGSLSFSIDGFTVTSTVKFTNLRVFDIGEDNQENQRTNSRPRSNRQRKSTTINSTINDRESNNYKVEIDTKHFMQLIPAEDQKPDSFIC</sequence>
<dbReference type="Pfam" id="PF04005">
    <property type="entry name" value="Hus1"/>
    <property type="match status" value="1"/>
</dbReference>
<dbReference type="PANTHER" id="PTHR12900">
    <property type="entry name" value="MITOTIC AND DNA DAMAGE CHECKPOINT PROTEIN HUS1"/>
    <property type="match status" value="1"/>
</dbReference>
<dbReference type="GO" id="GO:0033314">
    <property type="term" value="P:mitotic DNA replication checkpoint signaling"/>
    <property type="evidence" value="ECO:0007669"/>
    <property type="project" value="TreeGrafter"/>
</dbReference>
<organism evidence="5 6">
    <name type="scientific">Allacma fusca</name>
    <dbReference type="NCBI Taxonomy" id="39272"/>
    <lineage>
        <taxon>Eukaryota</taxon>
        <taxon>Metazoa</taxon>
        <taxon>Ecdysozoa</taxon>
        <taxon>Arthropoda</taxon>
        <taxon>Hexapoda</taxon>
        <taxon>Collembola</taxon>
        <taxon>Symphypleona</taxon>
        <taxon>Sminthuridae</taxon>
        <taxon>Allacma</taxon>
    </lineage>
</organism>
<dbReference type="GO" id="GO:0000724">
    <property type="term" value="P:double-strand break repair via homologous recombination"/>
    <property type="evidence" value="ECO:0007669"/>
    <property type="project" value="TreeGrafter"/>
</dbReference>
<dbReference type="GO" id="GO:0006289">
    <property type="term" value="P:nucleotide-excision repair"/>
    <property type="evidence" value="ECO:0007669"/>
    <property type="project" value="TreeGrafter"/>
</dbReference>
<comment type="subcellular location">
    <subcellularLocation>
        <location evidence="1">Nucleus</location>
    </subcellularLocation>
</comment>
<feature type="region of interest" description="Disordered" evidence="4">
    <location>
        <begin position="132"/>
        <end position="152"/>
    </location>
</feature>
<dbReference type="GO" id="GO:0030896">
    <property type="term" value="C:checkpoint clamp complex"/>
    <property type="evidence" value="ECO:0007669"/>
    <property type="project" value="InterPro"/>
</dbReference>
<dbReference type="EMBL" id="CAJVCH010332748">
    <property type="protein sequence ID" value="CAG7787170.1"/>
    <property type="molecule type" value="Genomic_DNA"/>
</dbReference>
<reference evidence="5" key="1">
    <citation type="submission" date="2021-06" db="EMBL/GenBank/DDBJ databases">
        <authorList>
            <person name="Hodson N. C."/>
            <person name="Mongue J. A."/>
            <person name="Jaron S. K."/>
        </authorList>
    </citation>
    <scope>NUCLEOTIDE SEQUENCE</scope>
</reference>
<dbReference type="GO" id="GO:0035861">
    <property type="term" value="C:site of double-strand break"/>
    <property type="evidence" value="ECO:0007669"/>
    <property type="project" value="TreeGrafter"/>
</dbReference>
<dbReference type="GO" id="GO:0044778">
    <property type="term" value="P:meiotic DNA integrity checkpoint signaling"/>
    <property type="evidence" value="ECO:0007669"/>
    <property type="project" value="TreeGrafter"/>
</dbReference>
<dbReference type="AlphaFoldDB" id="A0A8J2KHW6"/>
<keyword evidence="3" id="KW-0539">Nucleus</keyword>
<evidence type="ECO:0000313" key="6">
    <source>
        <dbReference type="Proteomes" id="UP000708208"/>
    </source>
</evidence>
<name>A0A8J2KHW6_9HEXA</name>
<accession>A0A8J2KHW6</accession>
<evidence type="ECO:0000313" key="5">
    <source>
        <dbReference type="EMBL" id="CAG7787170.1"/>
    </source>
</evidence>
<evidence type="ECO:0000256" key="4">
    <source>
        <dbReference type="SAM" id="MobiDB-lite"/>
    </source>
</evidence>
<protein>
    <recommendedName>
        <fullName evidence="7">Checkpoint protein</fullName>
    </recommendedName>
</protein>
<dbReference type="InterPro" id="IPR007150">
    <property type="entry name" value="HUS1/Mec3"/>
</dbReference>
<evidence type="ECO:0000256" key="3">
    <source>
        <dbReference type="ARBA" id="ARBA00023242"/>
    </source>
</evidence>
<dbReference type="InterPro" id="IPR016580">
    <property type="entry name" value="HUS1"/>
</dbReference>